<dbReference type="EMBL" id="UINC01230244">
    <property type="protein sequence ID" value="SVE62295.1"/>
    <property type="molecule type" value="Genomic_DNA"/>
</dbReference>
<proteinExistence type="predicted"/>
<feature type="non-terminal residue" evidence="1">
    <location>
        <position position="1"/>
    </location>
</feature>
<sequence>MSIIGTHLCFNLLALRLKDNLIYVFNYGGQIMFKYKSNTSFLRLSTAFIASLTLTFTITDLTIAQEGAALEEIVVTARKREENIL</sequence>
<organism evidence="1">
    <name type="scientific">marine metagenome</name>
    <dbReference type="NCBI Taxonomy" id="408172"/>
    <lineage>
        <taxon>unclassified sequences</taxon>
        <taxon>metagenomes</taxon>
        <taxon>ecological metagenomes</taxon>
    </lineage>
</organism>
<name>A0A383F1I9_9ZZZZ</name>
<protein>
    <submittedName>
        <fullName evidence="1">Uncharacterized protein</fullName>
    </submittedName>
</protein>
<evidence type="ECO:0000313" key="1">
    <source>
        <dbReference type="EMBL" id="SVE62295.1"/>
    </source>
</evidence>
<gene>
    <name evidence="1" type="ORF">METZ01_LOCUS515149</name>
</gene>
<accession>A0A383F1I9</accession>
<dbReference type="AlphaFoldDB" id="A0A383F1I9"/>
<reference evidence="1" key="1">
    <citation type="submission" date="2018-05" db="EMBL/GenBank/DDBJ databases">
        <authorList>
            <person name="Lanie J.A."/>
            <person name="Ng W.-L."/>
            <person name="Kazmierczak K.M."/>
            <person name="Andrzejewski T.M."/>
            <person name="Davidsen T.M."/>
            <person name="Wayne K.J."/>
            <person name="Tettelin H."/>
            <person name="Glass J.I."/>
            <person name="Rusch D."/>
            <person name="Podicherti R."/>
            <person name="Tsui H.-C.T."/>
            <person name="Winkler M.E."/>
        </authorList>
    </citation>
    <scope>NUCLEOTIDE SEQUENCE</scope>
</reference>
<feature type="non-terminal residue" evidence="1">
    <location>
        <position position="85"/>
    </location>
</feature>